<keyword evidence="3" id="KW-1185">Reference proteome</keyword>
<feature type="compositionally biased region" description="Polar residues" evidence="1">
    <location>
        <begin position="126"/>
        <end position="136"/>
    </location>
</feature>
<dbReference type="EMBL" id="CM029042">
    <property type="protein sequence ID" value="KAG2621116.1"/>
    <property type="molecule type" value="Genomic_DNA"/>
</dbReference>
<sequence length="182" mass="19370">MRTLLWLPIRTPTGVFFSVAHLLPAIVRRPLPILEVVQLAELRQVVVPDAGLCAAVLQRVTARRLGRAPRDAVEVDPHIGLHARRLLLRKVRGAARRPRRRHGQRLSGSACSRSLGSGSDVPHACQQGQTSETCKSSGLHGKAAGGAACVGSGGPSQGLHLHGEQRCGMRGEAATWPACAEN</sequence>
<feature type="compositionally biased region" description="Polar residues" evidence="1">
    <location>
        <begin position="106"/>
        <end position="117"/>
    </location>
</feature>
<organism evidence="2 3">
    <name type="scientific">Panicum virgatum</name>
    <name type="common">Blackwell switchgrass</name>
    <dbReference type="NCBI Taxonomy" id="38727"/>
    <lineage>
        <taxon>Eukaryota</taxon>
        <taxon>Viridiplantae</taxon>
        <taxon>Streptophyta</taxon>
        <taxon>Embryophyta</taxon>
        <taxon>Tracheophyta</taxon>
        <taxon>Spermatophyta</taxon>
        <taxon>Magnoliopsida</taxon>
        <taxon>Liliopsida</taxon>
        <taxon>Poales</taxon>
        <taxon>Poaceae</taxon>
        <taxon>PACMAD clade</taxon>
        <taxon>Panicoideae</taxon>
        <taxon>Panicodae</taxon>
        <taxon>Paniceae</taxon>
        <taxon>Panicinae</taxon>
        <taxon>Panicum</taxon>
        <taxon>Panicum sect. Hiantes</taxon>
    </lineage>
</organism>
<reference evidence="2" key="1">
    <citation type="submission" date="2020-05" db="EMBL/GenBank/DDBJ databases">
        <title>WGS assembly of Panicum virgatum.</title>
        <authorList>
            <person name="Lovell J.T."/>
            <person name="Jenkins J."/>
            <person name="Shu S."/>
            <person name="Juenger T.E."/>
            <person name="Schmutz J."/>
        </authorList>
    </citation>
    <scope>NUCLEOTIDE SEQUENCE</scope>
    <source>
        <strain evidence="2">AP13</strain>
    </source>
</reference>
<dbReference type="Proteomes" id="UP000823388">
    <property type="component" value="Chromosome 3N"/>
</dbReference>
<dbReference type="AlphaFoldDB" id="A0A8T0UJ58"/>
<gene>
    <name evidence="2" type="ORF">PVAP13_3NG222763</name>
</gene>
<name>A0A8T0UJ58_PANVG</name>
<evidence type="ECO:0000256" key="1">
    <source>
        <dbReference type="SAM" id="MobiDB-lite"/>
    </source>
</evidence>
<feature type="compositionally biased region" description="Basic residues" evidence="1">
    <location>
        <begin position="93"/>
        <end position="104"/>
    </location>
</feature>
<evidence type="ECO:0000313" key="2">
    <source>
        <dbReference type="EMBL" id="KAG2621116.1"/>
    </source>
</evidence>
<evidence type="ECO:0000313" key="3">
    <source>
        <dbReference type="Proteomes" id="UP000823388"/>
    </source>
</evidence>
<accession>A0A8T0UJ58</accession>
<comment type="caution">
    <text evidence="2">The sequence shown here is derived from an EMBL/GenBank/DDBJ whole genome shotgun (WGS) entry which is preliminary data.</text>
</comment>
<proteinExistence type="predicted"/>
<feature type="region of interest" description="Disordered" evidence="1">
    <location>
        <begin position="93"/>
        <end position="137"/>
    </location>
</feature>
<protein>
    <submittedName>
        <fullName evidence="2">Uncharacterized protein</fullName>
    </submittedName>
</protein>